<gene>
    <name evidence="2" type="ORF">RND81_01G193700</name>
</gene>
<dbReference type="PANTHER" id="PTHR34802">
    <property type="entry name" value="CHORISMATE SYNTHASE"/>
    <property type="match status" value="1"/>
</dbReference>
<sequence>MQNLIGMNTEIEEQLTNLQLEENLSSKSSNLVNCCRKSKKSYTREFLLSLSELEVCKKLPNGFDESLLSEFHETSYYGPQDRPRVLGNSSLQGFRRTDYGSSPPARGDSGSYSRGLQRWDSRSSAKTEGDSDSESGRRFGAQARKTWQNPEHDGLLGSGSSPRPPGYAAGNAVPRFRPNENSKLNKSNEPYQPPRTYKVGPHARRETKDSFNDETFGSPDSTSESRAEEEKIRRAQFELMRKEQHKTLQESQKLNSGKPKDSFSEMVGFLENPIDSKISSGLDKALKDAPHDDASKVSVPSQATPIRPLVPPGFVSGAVDKSSASKSHLHGDILQVKYQEVEQVHQDVKSVPQERGSSDWFGDISNSSSFKPKKSLLSVLYGADQARGSSLPGVTEVLDIGENRGFVSEISGHKVPGEPVRSTSILDKLFGNGLIATSESTSNMLEGDDPKTDDIWSPDKLESKFARWFSEDDKKTLGNTSSEKPSSLLSLIIGGEKSGNNGLNVVATTPNIYPDIMPELKTSKSSSFPDVVLDRFGISNGPVQKPSVLTCEDLEQSMLLEIGGDISSSRSPAKEQDNFEVKKDELPGTGVDNSASQHLLSLLQGGMSSNNTASMLGLVERPTDQNQKSAKSSLPESSTNTSGLRDSNHSDKSLTLEALFGTAFMKELHTVGSGRTDFSDVDGVGSHEGSILASNDGITRSDKVEDWLDSRDTGKYEELSRLPSEADARYGGFDGSVGVKLPEEDSLINLVDPTNVENSVWIPNSSSRSADLHSLSSNTSVNIMEKLAGLGGNINDERSSIGGPDRLLLHNPHMRKPEIPYPNLHPQASSPQFHRPPMNQSRTFFHPLDLNSSHIDPHMKFMPPEAVIHRDAPTHHHFPTNMGGHPLFPHSGPDLPPFDGPIPSPVFQQMLMGGNHPPSHLVRGHPGAAPMPPHPSHTPAGFIHERNTMQGFPFGQRQPSFGGPGMPIPGTELGAGNQPPEAFQRFLEMERQANPKQMHPFANSGPSQGKFGHEFDMGYRYR</sequence>
<organism evidence="2 3">
    <name type="scientific">Saponaria officinalis</name>
    <name type="common">Common soapwort</name>
    <name type="synonym">Lychnis saponaria</name>
    <dbReference type="NCBI Taxonomy" id="3572"/>
    <lineage>
        <taxon>Eukaryota</taxon>
        <taxon>Viridiplantae</taxon>
        <taxon>Streptophyta</taxon>
        <taxon>Embryophyta</taxon>
        <taxon>Tracheophyta</taxon>
        <taxon>Spermatophyta</taxon>
        <taxon>Magnoliopsida</taxon>
        <taxon>eudicotyledons</taxon>
        <taxon>Gunneridae</taxon>
        <taxon>Pentapetalae</taxon>
        <taxon>Caryophyllales</taxon>
        <taxon>Caryophyllaceae</taxon>
        <taxon>Caryophylleae</taxon>
        <taxon>Saponaria</taxon>
    </lineage>
</organism>
<dbReference type="EMBL" id="JBDFQZ010000001">
    <property type="protein sequence ID" value="KAK9757894.1"/>
    <property type="molecule type" value="Genomic_DNA"/>
</dbReference>
<feature type="region of interest" description="Disordered" evidence="1">
    <location>
        <begin position="924"/>
        <end position="943"/>
    </location>
</feature>
<feature type="compositionally biased region" description="Polar residues" evidence="1">
    <location>
        <begin position="179"/>
        <end position="190"/>
    </location>
</feature>
<keyword evidence="3" id="KW-1185">Reference proteome</keyword>
<dbReference type="AlphaFoldDB" id="A0AAW1NGG7"/>
<protein>
    <submittedName>
        <fullName evidence="2">Uncharacterized protein</fullName>
    </submittedName>
</protein>
<feature type="compositionally biased region" description="Polar residues" evidence="1">
    <location>
        <begin position="213"/>
        <end position="222"/>
    </location>
</feature>
<evidence type="ECO:0000313" key="3">
    <source>
        <dbReference type="Proteomes" id="UP001443914"/>
    </source>
</evidence>
<dbReference type="PANTHER" id="PTHR34802:SF1">
    <property type="entry name" value="CHORISMATE SYNTHASE"/>
    <property type="match status" value="1"/>
</dbReference>
<dbReference type="Proteomes" id="UP001443914">
    <property type="component" value="Unassembled WGS sequence"/>
</dbReference>
<feature type="compositionally biased region" description="Basic and acidic residues" evidence="1">
    <location>
        <begin position="223"/>
        <end position="235"/>
    </location>
</feature>
<reference evidence="2" key="1">
    <citation type="submission" date="2024-03" db="EMBL/GenBank/DDBJ databases">
        <title>WGS assembly of Saponaria officinalis var. Norfolk2.</title>
        <authorList>
            <person name="Jenkins J."/>
            <person name="Shu S."/>
            <person name="Grimwood J."/>
            <person name="Barry K."/>
            <person name="Goodstein D."/>
            <person name="Schmutz J."/>
            <person name="Leebens-Mack J."/>
            <person name="Osbourn A."/>
        </authorList>
    </citation>
    <scope>NUCLEOTIDE SEQUENCE [LARGE SCALE GENOMIC DNA]</scope>
    <source>
        <strain evidence="2">JIC</strain>
    </source>
</reference>
<evidence type="ECO:0000313" key="2">
    <source>
        <dbReference type="EMBL" id="KAK9757894.1"/>
    </source>
</evidence>
<comment type="caution">
    <text evidence="2">The sequence shown here is derived from an EMBL/GenBank/DDBJ whole genome shotgun (WGS) entry which is preliminary data.</text>
</comment>
<accession>A0AAW1NGG7</accession>
<evidence type="ECO:0000256" key="1">
    <source>
        <dbReference type="SAM" id="MobiDB-lite"/>
    </source>
</evidence>
<feature type="compositionally biased region" description="Basic and acidic residues" evidence="1">
    <location>
        <begin position="117"/>
        <end position="137"/>
    </location>
</feature>
<feature type="region of interest" description="Disordered" evidence="1">
    <location>
        <begin position="623"/>
        <end position="650"/>
    </location>
</feature>
<feature type="compositionally biased region" description="Polar residues" evidence="1">
    <location>
        <begin position="624"/>
        <end position="645"/>
    </location>
</feature>
<name>A0AAW1NGG7_SAPOF</name>
<proteinExistence type="predicted"/>
<feature type="region of interest" description="Disordered" evidence="1">
    <location>
        <begin position="77"/>
        <end position="235"/>
    </location>
</feature>